<evidence type="ECO:0000256" key="1">
    <source>
        <dbReference type="SAM" id="MobiDB-lite"/>
    </source>
</evidence>
<organism evidence="2 3">
    <name type="scientific">Myotis brandtii</name>
    <name type="common">Brandt's bat</name>
    <dbReference type="NCBI Taxonomy" id="109478"/>
    <lineage>
        <taxon>Eukaryota</taxon>
        <taxon>Metazoa</taxon>
        <taxon>Chordata</taxon>
        <taxon>Craniata</taxon>
        <taxon>Vertebrata</taxon>
        <taxon>Euteleostomi</taxon>
        <taxon>Mammalia</taxon>
        <taxon>Eutheria</taxon>
        <taxon>Laurasiatheria</taxon>
        <taxon>Chiroptera</taxon>
        <taxon>Yangochiroptera</taxon>
        <taxon>Vespertilionidae</taxon>
        <taxon>Myotis</taxon>
    </lineage>
</organism>
<protein>
    <submittedName>
        <fullName evidence="2">Uncharacterized protein</fullName>
    </submittedName>
</protein>
<proteinExistence type="predicted"/>
<accession>S7MRL3</accession>
<dbReference type="Proteomes" id="UP000052978">
    <property type="component" value="Unassembled WGS sequence"/>
</dbReference>
<dbReference type="EMBL" id="KE162098">
    <property type="protein sequence ID" value="EPQ07071.1"/>
    <property type="molecule type" value="Genomic_DNA"/>
</dbReference>
<gene>
    <name evidence="2" type="ORF">D623_10031394</name>
</gene>
<name>S7MRL3_MYOBR</name>
<evidence type="ECO:0000313" key="3">
    <source>
        <dbReference type="Proteomes" id="UP000052978"/>
    </source>
</evidence>
<dbReference type="AlphaFoldDB" id="S7MRL3"/>
<feature type="compositionally biased region" description="Basic residues" evidence="1">
    <location>
        <begin position="25"/>
        <end position="38"/>
    </location>
</feature>
<reference evidence="2 3" key="1">
    <citation type="journal article" date="2013" name="Nat. Commun.">
        <title>Genome analysis reveals insights into physiology and longevity of the Brandt's bat Myotis brandtii.</title>
        <authorList>
            <person name="Seim I."/>
            <person name="Fang X."/>
            <person name="Xiong Z."/>
            <person name="Lobanov A.V."/>
            <person name="Huang Z."/>
            <person name="Ma S."/>
            <person name="Feng Y."/>
            <person name="Turanov A.A."/>
            <person name="Zhu Y."/>
            <person name="Lenz T.L."/>
            <person name="Gerashchenko M.V."/>
            <person name="Fan D."/>
            <person name="Hee Yim S."/>
            <person name="Yao X."/>
            <person name="Jordan D."/>
            <person name="Xiong Y."/>
            <person name="Ma Y."/>
            <person name="Lyapunov A.N."/>
            <person name="Chen G."/>
            <person name="Kulakova O.I."/>
            <person name="Sun Y."/>
            <person name="Lee S.G."/>
            <person name="Bronson R.T."/>
            <person name="Moskalev A.A."/>
            <person name="Sunyaev S.R."/>
            <person name="Zhang G."/>
            <person name="Krogh A."/>
            <person name="Wang J."/>
            <person name="Gladyshev V.N."/>
        </authorList>
    </citation>
    <scope>NUCLEOTIDE SEQUENCE [LARGE SCALE GENOMIC DNA]</scope>
</reference>
<keyword evidence="3" id="KW-1185">Reference proteome</keyword>
<evidence type="ECO:0000313" key="2">
    <source>
        <dbReference type="EMBL" id="EPQ07071.1"/>
    </source>
</evidence>
<feature type="region of interest" description="Disordered" evidence="1">
    <location>
        <begin position="1"/>
        <end position="57"/>
    </location>
</feature>
<sequence>MAHAASQLKKNRDLEINAEEETEKKKKHRKRSRDRKKKSLAEPGDVQQFLQQQRRPAALVPGPLFDLEANRTGVRQAEFLDSTELKQMLCGPKCFVRSTTESA</sequence>